<dbReference type="Gene3D" id="2.40.50.230">
    <property type="entry name" value="Gp5 N-terminal domain"/>
    <property type="match status" value="1"/>
</dbReference>
<dbReference type="Pfam" id="PF04717">
    <property type="entry name" value="Phage_base_V"/>
    <property type="match status" value="1"/>
</dbReference>
<accession>A0A8B2NVK9</accession>
<dbReference type="OrthoDB" id="7852340at2"/>
<evidence type="ECO:0000313" key="2">
    <source>
        <dbReference type="EMBL" id="RAI01203.1"/>
    </source>
</evidence>
<evidence type="ECO:0000259" key="1">
    <source>
        <dbReference type="Pfam" id="PF04717"/>
    </source>
</evidence>
<gene>
    <name evidence="2" type="ORF">DLJ53_17970</name>
</gene>
<dbReference type="Proteomes" id="UP000249590">
    <property type="component" value="Unassembled WGS sequence"/>
</dbReference>
<sequence>MEDVIGFILWKIADDERRNRNRNRIGTIDEVDAEKGLARVKLTEGGDYEPLRTPWLPWREQAMGAARTHFPPSVGQQVRVVSENGDLTEAEIELSIPQTSIERPSKSGEEFVLLDVGGTKIVATGDGITITTGSIAFKAEKWVATAPSFDWFPE</sequence>
<dbReference type="InterPro" id="IPR006531">
    <property type="entry name" value="Gp5/Vgr_OB"/>
</dbReference>
<dbReference type="AlphaFoldDB" id="A0A8B2NVK9"/>
<proteinExistence type="predicted"/>
<comment type="caution">
    <text evidence="2">The sequence shown here is derived from an EMBL/GenBank/DDBJ whole genome shotgun (WGS) entry which is preliminary data.</text>
</comment>
<name>A0A8B2NVK9_9HYPH</name>
<dbReference type="InterPro" id="IPR037026">
    <property type="entry name" value="Vgr_OB-fold_dom_sf"/>
</dbReference>
<dbReference type="EMBL" id="QHHQ01000003">
    <property type="protein sequence ID" value="RAI01203.1"/>
    <property type="molecule type" value="Genomic_DNA"/>
</dbReference>
<organism evidence="2 3">
    <name type="scientific">Acuticoccus sediminis</name>
    <dbReference type="NCBI Taxonomy" id="2184697"/>
    <lineage>
        <taxon>Bacteria</taxon>
        <taxon>Pseudomonadati</taxon>
        <taxon>Pseudomonadota</taxon>
        <taxon>Alphaproteobacteria</taxon>
        <taxon>Hyphomicrobiales</taxon>
        <taxon>Amorphaceae</taxon>
        <taxon>Acuticoccus</taxon>
    </lineage>
</organism>
<evidence type="ECO:0000313" key="3">
    <source>
        <dbReference type="Proteomes" id="UP000249590"/>
    </source>
</evidence>
<keyword evidence="3" id="KW-1185">Reference proteome</keyword>
<reference evidence="2 3" key="1">
    <citation type="submission" date="2018-05" db="EMBL/GenBank/DDBJ databases">
        <title>Acuticoccus sediminis sp. nov., isolated from deep-sea sediment of Indian Ocean.</title>
        <authorList>
            <person name="Liu X."/>
            <person name="Lai Q."/>
            <person name="Du Y."/>
            <person name="Sun F."/>
            <person name="Zhang X."/>
            <person name="Wang S."/>
            <person name="Shao Z."/>
        </authorList>
    </citation>
    <scope>NUCLEOTIDE SEQUENCE [LARGE SCALE GENOMIC DNA]</scope>
    <source>
        <strain evidence="2 3">PTG4-2</strain>
    </source>
</reference>
<feature type="domain" description="Gp5/Type VI secretion system Vgr protein OB-fold" evidence="1">
    <location>
        <begin position="24"/>
        <end position="90"/>
    </location>
</feature>
<protein>
    <submittedName>
        <fullName evidence="2">Baseplate assembly protein</fullName>
    </submittedName>
</protein>